<reference evidence="2 3" key="1">
    <citation type="submission" date="2022-03" db="EMBL/GenBank/DDBJ databases">
        <authorList>
            <person name="Brunel B."/>
        </authorList>
    </citation>
    <scope>NUCLEOTIDE SEQUENCE [LARGE SCALE GENOMIC DNA]</scope>
    <source>
        <strain evidence="2">STM5069sample</strain>
    </source>
</reference>
<accession>A0ABN8JDF9</accession>
<feature type="region of interest" description="Disordered" evidence="1">
    <location>
        <begin position="38"/>
        <end position="77"/>
    </location>
</feature>
<feature type="region of interest" description="Disordered" evidence="1">
    <location>
        <begin position="1"/>
        <end position="20"/>
    </location>
</feature>
<sequence length="91" mass="9930">MRTSKGSAGSGAPNEGFLDAPADNDVIEKLKHKLACPVSGKARRAEHHELEPVDRPREASGGKVSPNRRAQGGREIRQACEDGCSRWRRPE</sequence>
<name>A0ABN8JDF9_9HYPH</name>
<gene>
    <name evidence="2" type="ORF">MES5069_100039</name>
</gene>
<evidence type="ECO:0000313" key="2">
    <source>
        <dbReference type="EMBL" id="CAH2395175.1"/>
    </source>
</evidence>
<feature type="compositionally biased region" description="Basic and acidic residues" evidence="1">
    <location>
        <begin position="46"/>
        <end position="60"/>
    </location>
</feature>
<evidence type="ECO:0000256" key="1">
    <source>
        <dbReference type="SAM" id="MobiDB-lite"/>
    </source>
</evidence>
<keyword evidence="3" id="KW-1185">Reference proteome</keyword>
<dbReference type="EMBL" id="CAKXZT010000002">
    <property type="protein sequence ID" value="CAH2395175.1"/>
    <property type="molecule type" value="Genomic_DNA"/>
</dbReference>
<dbReference type="Proteomes" id="UP001153050">
    <property type="component" value="Unassembled WGS sequence"/>
</dbReference>
<comment type="caution">
    <text evidence="2">The sequence shown here is derived from an EMBL/GenBank/DDBJ whole genome shotgun (WGS) entry which is preliminary data.</text>
</comment>
<protein>
    <submittedName>
        <fullName evidence="2">Uncharacterized protein</fullName>
    </submittedName>
</protein>
<evidence type="ECO:0000313" key="3">
    <source>
        <dbReference type="Proteomes" id="UP001153050"/>
    </source>
</evidence>
<organism evidence="2 3">
    <name type="scientific">Mesorhizobium escarrei</name>
    <dbReference type="NCBI Taxonomy" id="666018"/>
    <lineage>
        <taxon>Bacteria</taxon>
        <taxon>Pseudomonadati</taxon>
        <taxon>Pseudomonadota</taxon>
        <taxon>Alphaproteobacteria</taxon>
        <taxon>Hyphomicrobiales</taxon>
        <taxon>Phyllobacteriaceae</taxon>
        <taxon>Mesorhizobium</taxon>
    </lineage>
</organism>
<proteinExistence type="predicted"/>